<dbReference type="PROSITE" id="PS51462">
    <property type="entry name" value="NUDIX"/>
    <property type="match status" value="1"/>
</dbReference>
<dbReference type="eggNOG" id="COG1051">
    <property type="taxonomic scope" value="Bacteria"/>
</dbReference>
<dbReference type="AlphaFoldDB" id="K8EL06"/>
<keyword evidence="5" id="KW-1185">Reference proteome</keyword>
<accession>K8EL06</accession>
<dbReference type="Proteomes" id="UP000000212">
    <property type="component" value="Chromosome"/>
</dbReference>
<dbReference type="RefSeq" id="WP_015077557.1">
    <property type="nucleotide sequence ID" value="NC_019425.2"/>
</dbReference>
<dbReference type="HOGENOM" id="CLU_037162_18_6_9"/>
<dbReference type="InterPro" id="IPR000086">
    <property type="entry name" value="NUDIX_hydrolase_dom"/>
</dbReference>
<organism evidence="4 5">
    <name type="scientific">Carnobacterium maltaromaticum LMA28</name>
    <dbReference type="NCBI Taxonomy" id="1234679"/>
    <lineage>
        <taxon>Bacteria</taxon>
        <taxon>Bacillati</taxon>
        <taxon>Bacillota</taxon>
        <taxon>Bacilli</taxon>
        <taxon>Lactobacillales</taxon>
        <taxon>Carnobacteriaceae</taxon>
        <taxon>Carnobacterium</taxon>
    </lineage>
</organism>
<dbReference type="CDD" id="cd04688">
    <property type="entry name" value="NUDIX_Hydrolase"/>
    <property type="match status" value="1"/>
</dbReference>
<feature type="domain" description="Nudix hydrolase" evidence="3">
    <location>
        <begin position="17"/>
        <end position="154"/>
    </location>
</feature>
<dbReference type="OrthoDB" id="9787476at2"/>
<name>K8EL06_CARML</name>
<reference evidence="5" key="1">
    <citation type="journal article" date="2013" name="Genome Announc.">
        <title>Complete Chromosome Sequence of Carnobacterium maltaromaticum LMA 28.</title>
        <authorList>
            <person name="Cailliez-Grimal C."/>
            <person name="Chaillou S."/>
            <person name="Anba-Mondoloni J."/>
            <person name="Loux V."/>
            <person name="Afzal M.I."/>
            <person name="Rahman A."/>
            <person name="Kergourlay G."/>
            <person name="Champomier-Verges M.C."/>
            <person name="Zagorec M."/>
            <person name="Dalgaard P."/>
            <person name="Leisner J.J."/>
            <person name="Prevost H."/>
            <person name="Revol-Junelles A.M."/>
            <person name="Borges F."/>
        </authorList>
    </citation>
    <scope>NUCLEOTIDE SEQUENCE</scope>
    <source>
        <strain evidence="5">LMA28</strain>
    </source>
</reference>
<evidence type="ECO:0000256" key="2">
    <source>
        <dbReference type="ARBA" id="ARBA00022801"/>
    </source>
</evidence>
<dbReference type="InterPro" id="IPR015797">
    <property type="entry name" value="NUDIX_hydrolase-like_dom_sf"/>
</dbReference>
<comment type="cofactor">
    <cofactor evidence="1">
        <name>Mg(2+)</name>
        <dbReference type="ChEBI" id="CHEBI:18420"/>
    </cofactor>
</comment>
<proteinExistence type="predicted"/>
<sequence>MELRSEDLTVQVGDFTFNHRAAGILIQEAAILLEYYEKEDYWVLPGGRVKVGEDSKIGVEREWLEELGLEVNGTRLIALIENFFVNHRTGSQRHFHEISMYYQLESSTKIPFQIGQKFHGAEIDKLNYSWVPLTELVNLNFRPEILTNYLVNLPECPVHLINHE</sequence>
<dbReference type="KEGG" id="cml:BN424_3137"/>
<dbReference type="STRING" id="1234679.BN424_3137"/>
<gene>
    <name evidence="4" type="ORF">BN424_3137</name>
</gene>
<dbReference type="PANTHER" id="PTHR43046:SF14">
    <property type="entry name" value="MUTT_NUDIX FAMILY PROTEIN"/>
    <property type="match status" value="1"/>
</dbReference>
<dbReference type="GO" id="GO:0016787">
    <property type="term" value="F:hydrolase activity"/>
    <property type="evidence" value="ECO:0007669"/>
    <property type="project" value="UniProtKB-KW"/>
</dbReference>
<evidence type="ECO:0000313" key="5">
    <source>
        <dbReference type="Proteomes" id="UP000000212"/>
    </source>
</evidence>
<evidence type="ECO:0000313" key="4">
    <source>
        <dbReference type="EMBL" id="CCO12558.2"/>
    </source>
</evidence>
<dbReference type="Gene3D" id="3.90.79.10">
    <property type="entry name" value="Nucleoside Triphosphate Pyrophosphohydrolase"/>
    <property type="match status" value="1"/>
</dbReference>
<evidence type="ECO:0000259" key="3">
    <source>
        <dbReference type="PROSITE" id="PS51462"/>
    </source>
</evidence>
<dbReference type="PANTHER" id="PTHR43046">
    <property type="entry name" value="GDP-MANNOSE MANNOSYL HYDROLASE"/>
    <property type="match status" value="1"/>
</dbReference>
<dbReference type="SUPFAM" id="SSF55811">
    <property type="entry name" value="Nudix"/>
    <property type="match status" value="1"/>
</dbReference>
<keyword evidence="2" id="KW-0378">Hydrolase</keyword>
<dbReference type="Pfam" id="PF00293">
    <property type="entry name" value="NUDIX"/>
    <property type="match status" value="1"/>
</dbReference>
<protein>
    <submittedName>
        <fullName evidence="4">NUDIX domain protein</fullName>
    </submittedName>
</protein>
<dbReference type="EMBL" id="HE999757">
    <property type="protein sequence ID" value="CCO12558.2"/>
    <property type="molecule type" value="Genomic_DNA"/>
</dbReference>
<evidence type="ECO:0000256" key="1">
    <source>
        <dbReference type="ARBA" id="ARBA00001946"/>
    </source>
</evidence>